<evidence type="ECO:0000256" key="3">
    <source>
        <dbReference type="ARBA" id="ARBA00022989"/>
    </source>
</evidence>
<dbReference type="Gene3D" id="2.40.30.170">
    <property type="match status" value="1"/>
</dbReference>
<feature type="coiled-coil region" evidence="5">
    <location>
        <begin position="101"/>
        <end position="166"/>
    </location>
</feature>
<keyword evidence="2 6" id="KW-0812">Transmembrane</keyword>
<keyword evidence="3 6" id="KW-1133">Transmembrane helix</keyword>
<evidence type="ECO:0000256" key="6">
    <source>
        <dbReference type="SAM" id="Phobius"/>
    </source>
</evidence>
<reference evidence="8" key="1">
    <citation type="submission" date="2018-05" db="EMBL/GenBank/DDBJ databases">
        <authorList>
            <person name="Lanie J.A."/>
            <person name="Ng W.-L."/>
            <person name="Kazmierczak K.M."/>
            <person name="Andrzejewski T.M."/>
            <person name="Davidsen T.M."/>
            <person name="Wayne K.J."/>
            <person name="Tettelin H."/>
            <person name="Glass J.I."/>
            <person name="Rusch D."/>
            <person name="Podicherti R."/>
            <person name="Tsui H.-C.T."/>
            <person name="Winkler M.E."/>
        </authorList>
    </citation>
    <scope>NUCLEOTIDE SEQUENCE</scope>
</reference>
<gene>
    <name evidence="8" type="ORF">METZ01_LOCUS53262</name>
</gene>
<dbReference type="PRINTS" id="PR01490">
    <property type="entry name" value="RTXTOXIND"/>
</dbReference>
<feature type="domain" description="AprE-like beta-barrel" evidence="7">
    <location>
        <begin position="208"/>
        <end position="296"/>
    </location>
</feature>
<evidence type="ECO:0000256" key="5">
    <source>
        <dbReference type="SAM" id="Coils"/>
    </source>
</evidence>
<protein>
    <recommendedName>
        <fullName evidence="7">AprE-like beta-barrel domain-containing protein</fullName>
    </recommendedName>
</protein>
<evidence type="ECO:0000259" key="7">
    <source>
        <dbReference type="Pfam" id="PF26002"/>
    </source>
</evidence>
<dbReference type="SUPFAM" id="SSF111369">
    <property type="entry name" value="HlyD-like secretion proteins"/>
    <property type="match status" value="1"/>
</dbReference>
<evidence type="ECO:0000256" key="2">
    <source>
        <dbReference type="ARBA" id="ARBA00022692"/>
    </source>
</evidence>
<dbReference type="Gene3D" id="2.40.50.100">
    <property type="match status" value="1"/>
</dbReference>
<organism evidence="8">
    <name type="scientific">marine metagenome</name>
    <dbReference type="NCBI Taxonomy" id="408172"/>
    <lineage>
        <taxon>unclassified sequences</taxon>
        <taxon>metagenomes</taxon>
        <taxon>ecological metagenomes</taxon>
    </lineage>
</organism>
<keyword evidence="5" id="KW-0175">Coiled coil</keyword>
<feature type="transmembrane region" description="Helical" evidence="6">
    <location>
        <begin position="24"/>
        <end position="41"/>
    </location>
</feature>
<dbReference type="InterPro" id="IPR058982">
    <property type="entry name" value="Beta-barrel_AprE"/>
</dbReference>
<dbReference type="AlphaFoldDB" id="A0A381SAT3"/>
<proteinExistence type="predicted"/>
<accession>A0A381SAT3</accession>
<dbReference type="PANTHER" id="PTHR30386">
    <property type="entry name" value="MEMBRANE FUSION SUBUNIT OF EMRAB-TOLC MULTIDRUG EFFLUX PUMP"/>
    <property type="match status" value="1"/>
</dbReference>
<dbReference type="Gene3D" id="1.10.287.470">
    <property type="entry name" value="Helix hairpin bin"/>
    <property type="match status" value="1"/>
</dbReference>
<dbReference type="EMBL" id="UINC01002798">
    <property type="protein sequence ID" value="SVA00408.1"/>
    <property type="molecule type" value="Genomic_DNA"/>
</dbReference>
<dbReference type="GO" id="GO:0016020">
    <property type="term" value="C:membrane"/>
    <property type="evidence" value="ECO:0007669"/>
    <property type="project" value="UniProtKB-SubCell"/>
</dbReference>
<dbReference type="InterPro" id="IPR050739">
    <property type="entry name" value="MFP"/>
</dbReference>
<sequence>MLEKFKNTLDKIFKALFITPKPDLILYIITSFVIIFFIWATNSELEEVTRGNGKVIASSKVQVISNLEGGIVRDIVVRTGQKVLEGELLMKIDDTEFLGQLRSAKQQKESLDRNLNLLNEEKDILEPLVDSGVEPRIQLIRLMSRIATAEAEFQSIRDQLPNLEDKVVRTSVSAPMDGIVNQILINTTGGVAQPGSPLLEMIPLDDELILEVEIAPTDIAFVIKDQKAIVQLSAFDFAVYGSLEGKVLNVSADTVTKEDGSTWYMCLVSIPADGITTMGREIEILPGMQATVNIVSGSKTILQYLLQPFTNMKNKAFRER</sequence>
<name>A0A381SAT3_9ZZZZ</name>
<dbReference type="Pfam" id="PF26002">
    <property type="entry name" value="Beta-barrel_AprE"/>
    <property type="match status" value="1"/>
</dbReference>
<keyword evidence="4 6" id="KW-0472">Membrane</keyword>
<evidence type="ECO:0000256" key="4">
    <source>
        <dbReference type="ARBA" id="ARBA00023136"/>
    </source>
</evidence>
<comment type="subcellular location">
    <subcellularLocation>
        <location evidence="1">Membrane</location>
        <topology evidence="1">Single-pass membrane protein</topology>
    </subcellularLocation>
</comment>
<dbReference type="PANTHER" id="PTHR30386:SF26">
    <property type="entry name" value="TRANSPORT PROTEIN COMB"/>
    <property type="match status" value="1"/>
</dbReference>
<evidence type="ECO:0000313" key="8">
    <source>
        <dbReference type="EMBL" id="SVA00408.1"/>
    </source>
</evidence>
<evidence type="ECO:0000256" key="1">
    <source>
        <dbReference type="ARBA" id="ARBA00004167"/>
    </source>
</evidence>